<accession>A0A8J3ERL9</accession>
<reference evidence="1" key="2">
    <citation type="submission" date="2020-09" db="EMBL/GenBank/DDBJ databases">
        <authorList>
            <person name="Sun Q."/>
            <person name="Zhou Y."/>
        </authorList>
    </citation>
    <scope>NUCLEOTIDE SEQUENCE</scope>
    <source>
        <strain evidence="1">CGMCC 1.14984</strain>
    </source>
</reference>
<comment type="caution">
    <text evidence="1">The sequence shown here is derived from an EMBL/GenBank/DDBJ whole genome shotgun (WGS) entry which is preliminary data.</text>
</comment>
<protein>
    <submittedName>
        <fullName evidence="1">Uncharacterized protein</fullName>
    </submittedName>
</protein>
<evidence type="ECO:0000313" key="2">
    <source>
        <dbReference type="Proteomes" id="UP000621856"/>
    </source>
</evidence>
<dbReference type="Proteomes" id="UP000621856">
    <property type="component" value="Unassembled WGS sequence"/>
</dbReference>
<reference evidence="1" key="1">
    <citation type="journal article" date="2014" name="Int. J. Syst. Evol. Microbiol.">
        <title>Complete genome sequence of Corynebacterium casei LMG S-19264T (=DSM 44701T), isolated from a smear-ripened cheese.</title>
        <authorList>
            <consortium name="US DOE Joint Genome Institute (JGI-PGF)"/>
            <person name="Walter F."/>
            <person name="Albersmeier A."/>
            <person name="Kalinowski J."/>
            <person name="Ruckert C."/>
        </authorList>
    </citation>
    <scope>NUCLEOTIDE SEQUENCE</scope>
    <source>
        <strain evidence="1">CGMCC 1.14984</strain>
    </source>
</reference>
<sequence length="100" mass="11386">MIFGTTQQRIDKVIARARARIECLCEKAYGGWTKCPWCRQIMHAYEGTTADDISETPFSILRCGNCKGTSIWQWGLGWHFVRPADRPIPDTPNPSDVKQT</sequence>
<evidence type="ECO:0000313" key="1">
    <source>
        <dbReference type="EMBL" id="GGH99951.1"/>
    </source>
</evidence>
<proteinExistence type="predicted"/>
<dbReference type="AlphaFoldDB" id="A0A8J3ERL9"/>
<gene>
    <name evidence="1" type="ORF">GCM10011355_27100</name>
</gene>
<name>A0A8J3ERL9_9PROT</name>
<dbReference type="EMBL" id="BMGZ01000003">
    <property type="protein sequence ID" value="GGH99951.1"/>
    <property type="molecule type" value="Genomic_DNA"/>
</dbReference>
<organism evidence="1 2">
    <name type="scientific">Aquisalinus luteolus</name>
    <dbReference type="NCBI Taxonomy" id="1566827"/>
    <lineage>
        <taxon>Bacteria</taxon>
        <taxon>Pseudomonadati</taxon>
        <taxon>Pseudomonadota</taxon>
        <taxon>Alphaproteobacteria</taxon>
        <taxon>Parvularculales</taxon>
        <taxon>Parvularculaceae</taxon>
        <taxon>Aquisalinus</taxon>
    </lineage>
</organism>